<dbReference type="PANTHER" id="PTHR30625:SF3">
    <property type="entry name" value="TOL-PAL SYSTEM PROTEIN TOLQ"/>
    <property type="match status" value="1"/>
</dbReference>
<feature type="transmembrane region" description="Helical" evidence="7">
    <location>
        <begin position="165"/>
        <end position="187"/>
    </location>
</feature>
<feature type="domain" description="MotA/TolQ/ExbB proton channel" evidence="8">
    <location>
        <begin position="97"/>
        <end position="199"/>
    </location>
</feature>
<evidence type="ECO:0000313" key="10">
    <source>
        <dbReference type="Proteomes" id="UP000315825"/>
    </source>
</evidence>
<evidence type="ECO:0000313" key="9">
    <source>
        <dbReference type="EMBL" id="RZO27305.1"/>
    </source>
</evidence>
<keyword evidence="6" id="KW-0653">Protein transport</keyword>
<dbReference type="PANTHER" id="PTHR30625">
    <property type="entry name" value="PROTEIN TOLQ"/>
    <property type="match status" value="1"/>
</dbReference>
<organism evidence="9 10">
    <name type="scientific">SAR86 cluster bacterium</name>
    <dbReference type="NCBI Taxonomy" id="2030880"/>
    <lineage>
        <taxon>Bacteria</taxon>
        <taxon>Pseudomonadati</taxon>
        <taxon>Pseudomonadota</taxon>
        <taxon>Gammaproteobacteria</taxon>
        <taxon>SAR86 cluster</taxon>
    </lineage>
</organism>
<dbReference type="InterPro" id="IPR002898">
    <property type="entry name" value="MotA_ExbB_proton_chnl"/>
</dbReference>
<protein>
    <submittedName>
        <fullName evidence="9">Protein TolQ</fullName>
    </submittedName>
</protein>
<evidence type="ECO:0000256" key="7">
    <source>
        <dbReference type="SAM" id="Phobius"/>
    </source>
</evidence>
<dbReference type="Proteomes" id="UP000315825">
    <property type="component" value="Unassembled WGS sequence"/>
</dbReference>
<keyword evidence="3 7" id="KW-0812">Transmembrane</keyword>
<sequence length="217" mass="23821">MEFELLELLANASLPVKIILFLLVFASIGSWVLIFEKHFTLNKSLVASHSIEDRFWDGEDIQSLVAEMKEKSIDELESSELVLLTVHQEMGSKDNKFRSIDSIERLIRVIISREDERLTKNLSILATISSSAPYVGLLGTVIGIINAFRGLSTTAQLTLSSVAPGISEALVATAIGLLTAIPALIAFNQFTRKVENILNSSLAFAEELISKSKNDVT</sequence>
<feature type="transmembrane region" description="Helical" evidence="7">
    <location>
        <begin position="122"/>
        <end position="145"/>
    </location>
</feature>
<evidence type="ECO:0000256" key="2">
    <source>
        <dbReference type="ARBA" id="ARBA00022475"/>
    </source>
</evidence>
<evidence type="ECO:0000256" key="5">
    <source>
        <dbReference type="ARBA" id="ARBA00023136"/>
    </source>
</evidence>
<keyword evidence="5 7" id="KW-0472">Membrane</keyword>
<keyword evidence="2" id="KW-1003">Cell membrane</keyword>
<dbReference type="GO" id="GO:0005886">
    <property type="term" value="C:plasma membrane"/>
    <property type="evidence" value="ECO:0007669"/>
    <property type="project" value="UniProtKB-SubCell"/>
</dbReference>
<evidence type="ECO:0000259" key="8">
    <source>
        <dbReference type="Pfam" id="PF01618"/>
    </source>
</evidence>
<gene>
    <name evidence="9" type="ORF">EVA92_00750</name>
</gene>
<dbReference type="Pfam" id="PF01618">
    <property type="entry name" value="MotA_ExbB"/>
    <property type="match status" value="1"/>
</dbReference>
<evidence type="ECO:0000256" key="6">
    <source>
        <dbReference type="RuleBase" id="RU004057"/>
    </source>
</evidence>
<name>A0A520N1J2_9GAMM</name>
<comment type="caution">
    <text evidence="9">The sequence shown here is derived from an EMBL/GenBank/DDBJ whole genome shotgun (WGS) entry which is preliminary data.</text>
</comment>
<reference evidence="9 10" key="1">
    <citation type="submission" date="2019-02" db="EMBL/GenBank/DDBJ databases">
        <title>Prokaryotic population dynamics and viral predation in marine succession experiment using metagenomics: the confinement effect.</title>
        <authorList>
            <person name="Haro-Moreno J.M."/>
            <person name="Rodriguez-Valera F."/>
            <person name="Lopez-Perez M."/>
        </authorList>
    </citation>
    <scope>NUCLEOTIDE SEQUENCE [LARGE SCALE GENOMIC DNA]</scope>
    <source>
        <strain evidence="9">MED-G159</strain>
    </source>
</reference>
<dbReference type="GO" id="GO:0017038">
    <property type="term" value="P:protein import"/>
    <property type="evidence" value="ECO:0007669"/>
    <property type="project" value="TreeGrafter"/>
</dbReference>
<comment type="subcellular location">
    <subcellularLocation>
        <location evidence="1">Cell membrane</location>
        <topology evidence="1">Multi-pass membrane protein</topology>
    </subcellularLocation>
    <subcellularLocation>
        <location evidence="6">Membrane</location>
        <topology evidence="6">Multi-pass membrane protein</topology>
    </subcellularLocation>
</comment>
<evidence type="ECO:0000256" key="3">
    <source>
        <dbReference type="ARBA" id="ARBA00022692"/>
    </source>
</evidence>
<evidence type="ECO:0000256" key="4">
    <source>
        <dbReference type="ARBA" id="ARBA00022989"/>
    </source>
</evidence>
<dbReference type="InterPro" id="IPR050790">
    <property type="entry name" value="ExbB/TolQ_transport"/>
</dbReference>
<keyword evidence="6" id="KW-0813">Transport</keyword>
<accession>A0A520N1J2</accession>
<feature type="transmembrane region" description="Helical" evidence="7">
    <location>
        <begin position="12"/>
        <end position="35"/>
    </location>
</feature>
<proteinExistence type="inferred from homology"/>
<evidence type="ECO:0000256" key="1">
    <source>
        <dbReference type="ARBA" id="ARBA00004651"/>
    </source>
</evidence>
<dbReference type="AlphaFoldDB" id="A0A520N1J2"/>
<comment type="similarity">
    <text evidence="6">Belongs to the exbB/tolQ family.</text>
</comment>
<keyword evidence="4 7" id="KW-1133">Transmembrane helix</keyword>
<dbReference type="EMBL" id="SHBE01000001">
    <property type="protein sequence ID" value="RZO27305.1"/>
    <property type="molecule type" value="Genomic_DNA"/>
</dbReference>